<evidence type="ECO:0008006" key="3">
    <source>
        <dbReference type="Google" id="ProtNLM"/>
    </source>
</evidence>
<reference evidence="2" key="1">
    <citation type="submission" date="2020-05" db="EMBL/GenBank/DDBJ databases">
        <authorList>
            <person name="Chiriac C."/>
            <person name="Salcher M."/>
            <person name="Ghai R."/>
            <person name="Kavagutti S V."/>
        </authorList>
    </citation>
    <scope>NUCLEOTIDE SEQUENCE</scope>
</reference>
<protein>
    <recommendedName>
        <fullName evidence="3">Phage protein</fullName>
    </recommendedName>
</protein>
<accession>A0A6J7X807</accession>
<organism evidence="2">
    <name type="scientific">uncultured Caudovirales phage</name>
    <dbReference type="NCBI Taxonomy" id="2100421"/>
    <lineage>
        <taxon>Viruses</taxon>
        <taxon>Duplodnaviria</taxon>
        <taxon>Heunggongvirae</taxon>
        <taxon>Uroviricota</taxon>
        <taxon>Caudoviricetes</taxon>
        <taxon>Peduoviridae</taxon>
        <taxon>Maltschvirus</taxon>
        <taxon>Maltschvirus maltsch</taxon>
    </lineage>
</organism>
<dbReference type="EMBL" id="LR798364">
    <property type="protein sequence ID" value="CAB5226953.1"/>
    <property type="molecule type" value="Genomic_DNA"/>
</dbReference>
<proteinExistence type="predicted"/>
<gene>
    <name evidence="2" type="ORF">UFOVP1516_75</name>
    <name evidence="1" type="ORF">UFOVP887_60</name>
</gene>
<evidence type="ECO:0000313" key="2">
    <source>
        <dbReference type="EMBL" id="CAB5226953.1"/>
    </source>
</evidence>
<sequence>MSYLKNQATANKLLKKFGQSMILTSKSSGTYNTTTGSLSVSETTQNIIGVVFEWGSFDRPIYGMEFSKDSLIQVMDQQLIISAVGIIPPNLGDTVLIQGKQYTIVPPLKHVAPAGITVVIVCNIRGV</sequence>
<name>A0A6J7X807_9CAUD</name>
<evidence type="ECO:0000313" key="1">
    <source>
        <dbReference type="EMBL" id="CAB4169205.1"/>
    </source>
</evidence>
<dbReference type="EMBL" id="LR796837">
    <property type="protein sequence ID" value="CAB4169205.1"/>
    <property type="molecule type" value="Genomic_DNA"/>
</dbReference>